<keyword evidence="2" id="KW-0560">Oxidoreductase</keyword>
<keyword evidence="5" id="KW-0285">Flavoprotein</keyword>
<feature type="binding site" evidence="5">
    <location>
        <position position="133"/>
    </location>
    <ligand>
        <name>FMN</name>
        <dbReference type="ChEBI" id="CHEBI:58210"/>
    </ligand>
</feature>
<feature type="binding site" evidence="5">
    <location>
        <begin position="265"/>
        <end position="269"/>
    </location>
    <ligand>
        <name>FMN</name>
        <dbReference type="ChEBI" id="CHEBI:58210"/>
    </ligand>
</feature>
<dbReference type="Gene3D" id="3.20.20.70">
    <property type="entry name" value="Aldolase class I"/>
    <property type="match status" value="2"/>
</dbReference>
<dbReference type="InterPro" id="IPR000262">
    <property type="entry name" value="FMN-dep_DH"/>
</dbReference>
<dbReference type="Pfam" id="PF01070">
    <property type="entry name" value="FMN_dh"/>
    <property type="match status" value="2"/>
</dbReference>
<feature type="active site" description="Proton acceptor" evidence="4">
    <location>
        <position position="257"/>
    </location>
</feature>
<dbReference type="GO" id="GO:0010181">
    <property type="term" value="F:FMN binding"/>
    <property type="evidence" value="ECO:0007669"/>
    <property type="project" value="InterPro"/>
</dbReference>
<feature type="binding site" evidence="5">
    <location>
        <begin position="82"/>
        <end position="84"/>
    </location>
    <ligand>
        <name>FMN</name>
        <dbReference type="ChEBI" id="CHEBI:58210"/>
    </ligand>
</feature>
<gene>
    <name evidence="7" type="ORF">FBEOM_6136</name>
</gene>
<dbReference type="PANTHER" id="PTHR10578">
    <property type="entry name" value="S -2-HYDROXY-ACID OXIDASE-RELATED"/>
    <property type="match status" value="1"/>
</dbReference>
<accession>A0A9P5DWE8</accession>
<dbReference type="AlphaFoldDB" id="A0A9P5DWE8"/>
<comment type="caution">
    <text evidence="7">The sequence shown here is derived from an EMBL/GenBank/DDBJ whole genome shotgun (WGS) entry which is preliminary data.</text>
</comment>
<evidence type="ECO:0000256" key="4">
    <source>
        <dbReference type="PIRSR" id="PIRSR000138-1"/>
    </source>
</evidence>
<dbReference type="CDD" id="cd02809">
    <property type="entry name" value="alpha_hydroxyacid_oxid_FMN"/>
    <property type="match status" value="1"/>
</dbReference>
<dbReference type="SUPFAM" id="SSF51395">
    <property type="entry name" value="FMN-linked oxidoreductases"/>
    <property type="match status" value="1"/>
</dbReference>
<dbReference type="GO" id="GO:0016491">
    <property type="term" value="F:oxidoreductase activity"/>
    <property type="evidence" value="ECO:0007669"/>
    <property type="project" value="UniProtKB-KW"/>
</dbReference>
<sequence length="346" mass="38262">MANRGVTIDPRNEIHCIQDLKEKGGKKLPRMYREFYDQGLRDNEDAFNQYKLRPRILRDVSNIDPSTTIAGIKVSFPFGFSPAAAHRVAHPDGEIGTSSAAAKNNIPMALSAYGTTSMEDVIAVGDGNPYFMQLNMLKNKEITKSMAKRAEASGYHGIILTADAPTLGIRLNEARNNLGMPSGIQYPNFLPGQDMSNLALEDDPLAYDQDCSLTWAETIKLLRSYTKLPIWVKGVYTPEDVELAINHGFDGVIISNHGRIFIAIDGGIRRGTDIFKALALGADFCFAGRIPIWGLAWNGEAGVDLAIKLLYREFRKAMILTGVTRMDEISRVHLSVLNAERMLSKL</sequence>
<feature type="domain" description="FMN hydroxy acid dehydrogenase" evidence="6">
    <location>
        <begin position="9"/>
        <end position="339"/>
    </location>
</feature>
<feature type="binding site" evidence="5">
    <location>
        <begin position="288"/>
        <end position="289"/>
    </location>
    <ligand>
        <name>FMN</name>
        <dbReference type="ChEBI" id="CHEBI:58210"/>
    </ligand>
</feature>
<protein>
    <submittedName>
        <fullName evidence="7">Fmn-dependent dehydrogenase family</fullName>
    </submittedName>
</protein>
<keyword evidence="8" id="KW-1185">Reference proteome</keyword>
<dbReference type="PIRSF" id="PIRSF000138">
    <property type="entry name" value="Al-hdrx_acd_dh"/>
    <property type="match status" value="1"/>
</dbReference>
<reference evidence="7" key="2">
    <citation type="submission" date="2020-02" db="EMBL/GenBank/DDBJ databases">
        <title>Identification and distribution of gene clusters putatively required for synthesis of sphingolipid metabolism inhibitors in phylogenetically diverse species of the filamentous fungus Fusarium.</title>
        <authorList>
            <person name="Kim H.-S."/>
            <person name="Busman M."/>
            <person name="Brown D.W."/>
            <person name="Divon H."/>
            <person name="Uhlig S."/>
            <person name="Proctor R.H."/>
        </authorList>
    </citation>
    <scope>NUCLEOTIDE SEQUENCE</scope>
    <source>
        <strain evidence="7">NRRL 25174</strain>
    </source>
</reference>
<evidence type="ECO:0000256" key="5">
    <source>
        <dbReference type="PIRSR" id="PIRSR000138-2"/>
    </source>
</evidence>
<evidence type="ECO:0000313" key="8">
    <source>
        <dbReference type="Proteomes" id="UP000730481"/>
    </source>
</evidence>
<evidence type="ECO:0000313" key="7">
    <source>
        <dbReference type="EMBL" id="KAF4339912.1"/>
    </source>
</evidence>
<dbReference type="Proteomes" id="UP000730481">
    <property type="component" value="Unassembled WGS sequence"/>
</dbReference>
<dbReference type="EMBL" id="PVQB02000255">
    <property type="protein sequence ID" value="KAF4339912.1"/>
    <property type="molecule type" value="Genomic_DNA"/>
</dbReference>
<comment type="similarity">
    <text evidence="3">Belongs to the FMN-dependent alpha-hydroxy acid dehydrogenase family.</text>
</comment>
<feature type="binding site" evidence="5">
    <location>
        <position position="233"/>
    </location>
    <ligand>
        <name>FMN</name>
        <dbReference type="ChEBI" id="CHEBI:58210"/>
    </ligand>
</feature>
<evidence type="ECO:0000256" key="2">
    <source>
        <dbReference type="ARBA" id="ARBA00023002"/>
    </source>
</evidence>
<proteinExistence type="inferred from homology"/>
<feature type="binding site" evidence="5">
    <location>
        <position position="111"/>
    </location>
    <ligand>
        <name>FMN</name>
        <dbReference type="ChEBI" id="CHEBI:58210"/>
    </ligand>
</feature>
<keyword evidence="5" id="KW-0288">FMN</keyword>
<evidence type="ECO:0000259" key="6">
    <source>
        <dbReference type="PROSITE" id="PS51349"/>
    </source>
</evidence>
<reference evidence="7" key="1">
    <citation type="journal article" date="2017" name="Mycologia">
        <title>Fusarium algeriense, sp. nov., a novel toxigenic crown rot pathogen of durum wheat from Algeria is nested in the Fusarium burgessii species complex.</title>
        <authorList>
            <person name="Laraba I."/>
            <person name="Keddad A."/>
            <person name="Boureghda H."/>
            <person name="Abdallah N."/>
            <person name="Vaughan M.M."/>
            <person name="Proctor R.H."/>
            <person name="Busman M."/>
            <person name="O'Donnell K."/>
        </authorList>
    </citation>
    <scope>NUCLEOTIDE SEQUENCE</scope>
    <source>
        <strain evidence="7">NRRL 25174</strain>
    </source>
</reference>
<name>A0A9P5DWE8_9HYPO</name>
<feature type="binding site" evidence="5">
    <location>
        <position position="257"/>
    </location>
    <ligand>
        <name>glyoxylate</name>
        <dbReference type="ChEBI" id="CHEBI:36655"/>
    </ligand>
</feature>
<dbReference type="InterPro" id="IPR037396">
    <property type="entry name" value="FMN_HAD"/>
</dbReference>
<dbReference type="PANTHER" id="PTHR10578:SF149">
    <property type="entry name" value="2-HYDROXYACID OXIDASE 2"/>
    <property type="match status" value="1"/>
</dbReference>
<comment type="cofactor">
    <cofactor evidence="1">
        <name>FMN</name>
        <dbReference type="ChEBI" id="CHEBI:58210"/>
    </cofactor>
</comment>
<dbReference type="InterPro" id="IPR012133">
    <property type="entry name" value="Alpha-hydoxy_acid_DH_FMN"/>
</dbReference>
<dbReference type="PROSITE" id="PS51349">
    <property type="entry name" value="FMN_HYDROXY_ACID_DH_2"/>
    <property type="match status" value="1"/>
</dbReference>
<organism evidence="7 8">
    <name type="scientific">Fusarium beomiforme</name>
    <dbReference type="NCBI Taxonomy" id="44412"/>
    <lineage>
        <taxon>Eukaryota</taxon>
        <taxon>Fungi</taxon>
        <taxon>Dikarya</taxon>
        <taxon>Ascomycota</taxon>
        <taxon>Pezizomycotina</taxon>
        <taxon>Sordariomycetes</taxon>
        <taxon>Hypocreomycetidae</taxon>
        <taxon>Hypocreales</taxon>
        <taxon>Nectriaceae</taxon>
        <taxon>Fusarium</taxon>
        <taxon>Fusarium burgessii species complex</taxon>
    </lineage>
</organism>
<evidence type="ECO:0000256" key="1">
    <source>
        <dbReference type="ARBA" id="ARBA00001917"/>
    </source>
</evidence>
<dbReference type="InterPro" id="IPR013785">
    <property type="entry name" value="Aldolase_TIM"/>
</dbReference>
<feature type="binding site" evidence="5">
    <location>
        <position position="170"/>
    </location>
    <ligand>
        <name>glyoxylate</name>
        <dbReference type="ChEBI" id="CHEBI:36655"/>
    </ligand>
</feature>
<dbReference type="OrthoDB" id="1925334at2759"/>
<feature type="binding site" evidence="5">
    <location>
        <position position="255"/>
    </location>
    <ligand>
        <name>FMN</name>
        <dbReference type="ChEBI" id="CHEBI:58210"/>
    </ligand>
</feature>
<feature type="binding site" evidence="5">
    <location>
        <position position="161"/>
    </location>
    <ligand>
        <name>FMN</name>
        <dbReference type="ChEBI" id="CHEBI:58210"/>
    </ligand>
</feature>
<evidence type="ECO:0000256" key="3">
    <source>
        <dbReference type="ARBA" id="ARBA00024042"/>
    </source>
</evidence>